<dbReference type="EMBL" id="KJ801817">
    <property type="protein sequence ID" value="AII28525.1"/>
    <property type="molecule type" value="Genomic_DNA"/>
</dbReference>
<evidence type="ECO:0000313" key="2">
    <source>
        <dbReference type="Proteomes" id="UP000030157"/>
    </source>
</evidence>
<protein>
    <submittedName>
        <fullName evidence="1">Uncharacterized protein</fullName>
    </submittedName>
</protein>
<name>A0A096XT98_9CAUD</name>
<proteinExistence type="predicted"/>
<keyword evidence="2" id="KW-1185">Reference proteome</keyword>
<reference evidence="1" key="1">
    <citation type="submission" date="2014-05" db="EMBL/GenBank/DDBJ databases">
        <title>Complete genome sequence of Enterococcus faecalis bacteriophage ECP3.</title>
        <authorList>
            <person name="Kang H.-Y."/>
            <person name="Kim S."/>
            <person name="Kim J."/>
        </authorList>
    </citation>
    <scope>NUCLEOTIDE SEQUENCE [LARGE SCALE GENOMIC DNA]</scope>
    <source>
        <strain evidence="1">ECP3</strain>
    </source>
</reference>
<dbReference type="GeneID" id="24628214"/>
<dbReference type="RefSeq" id="YP_009147166.1">
    <property type="nucleotide sequence ID" value="NC_027335.2"/>
</dbReference>
<organism evidence="1 2">
    <name type="scientific">Enterococcus phage ECP3</name>
    <dbReference type="NCBI Taxonomy" id="1498168"/>
    <lineage>
        <taxon>Viruses</taxon>
        <taxon>Duplodnaviria</taxon>
        <taxon>Heunggongvirae</taxon>
        <taxon>Uroviricota</taxon>
        <taxon>Caudoviricetes</taxon>
        <taxon>Herelleviridae</taxon>
        <taxon>Brockvirinae</taxon>
        <taxon>Kochikohdavirus</taxon>
        <taxon>Kochikohdavirus ECP3</taxon>
    </lineage>
</organism>
<sequence>MEDKDYVLALEEDTGVWKACETFPTREEAVSAGKLALLAINEGKTYVDSLGMYVEDIFGTLPEKGTTSFAVGQFNKAVISVDVVGMLESVGEQLYSEYGEVAEDYYPTDEVSDEAIDELHDIIANWLDKNLTQPPSFGSVDDVEKITLEGENK</sequence>
<dbReference type="Proteomes" id="UP000030157">
    <property type="component" value="Segment"/>
</dbReference>
<evidence type="ECO:0000313" key="1">
    <source>
        <dbReference type="EMBL" id="AII28525.1"/>
    </source>
</evidence>
<accession>A0A096XT98</accession>